<proteinExistence type="predicted"/>
<evidence type="ECO:0000256" key="1">
    <source>
        <dbReference type="SAM" id="SignalP"/>
    </source>
</evidence>
<keyword evidence="1" id="KW-0732">Signal</keyword>
<accession>A0A813GD61</accession>
<evidence type="ECO:0000313" key="2">
    <source>
        <dbReference type="EMBL" id="CAE8625072.1"/>
    </source>
</evidence>
<feature type="chain" id="PRO_5032438570" evidence="1">
    <location>
        <begin position="16"/>
        <end position="138"/>
    </location>
</feature>
<comment type="caution">
    <text evidence="2">The sequence shown here is derived from an EMBL/GenBank/DDBJ whole genome shotgun (WGS) entry which is preliminary data.</text>
</comment>
<sequence>MILALAWCAFVGIHAVPAAASTRLDPHCLLQSKAQLLPSQLVEEFFQPAHRQTQRSSSPWGRVEVEDNASAGFFEFYTFSPQGLEAIFKEPSARIANALTKDLGLTSENPWLPSGCEVFTFLATDGKASESLKLLGSA</sequence>
<protein>
    <submittedName>
        <fullName evidence="2">Uncharacterized protein</fullName>
    </submittedName>
</protein>
<reference evidence="2" key="1">
    <citation type="submission" date="2021-02" db="EMBL/GenBank/DDBJ databases">
        <authorList>
            <person name="Dougan E. K."/>
            <person name="Rhodes N."/>
            <person name="Thang M."/>
            <person name="Chan C."/>
        </authorList>
    </citation>
    <scope>NUCLEOTIDE SEQUENCE</scope>
</reference>
<name>A0A813GD61_POLGL</name>
<dbReference type="Proteomes" id="UP000654075">
    <property type="component" value="Unassembled WGS sequence"/>
</dbReference>
<dbReference type="AlphaFoldDB" id="A0A813GD61"/>
<gene>
    <name evidence="2" type="ORF">PGLA1383_LOCUS42114</name>
</gene>
<keyword evidence="3" id="KW-1185">Reference proteome</keyword>
<evidence type="ECO:0000313" key="3">
    <source>
        <dbReference type="Proteomes" id="UP000654075"/>
    </source>
</evidence>
<dbReference type="EMBL" id="CAJNNV010028568">
    <property type="protein sequence ID" value="CAE8625072.1"/>
    <property type="molecule type" value="Genomic_DNA"/>
</dbReference>
<organism evidence="2 3">
    <name type="scientific">Polarella glacialis</name>
    <name type="common">Dinoflagellate</name>
    <dbReference type="NCBI Taxonomy" id="89957"/>
    <lineage>
        <taxon>Eukaryota</taxon>
        <taxon>Sar</taxon>
        <taxon>Alveolata</taxon>
        <taxon>Dinophyceae</taxon>
        <taxon>Suessiales</taxon>
        <taxon>Suessiaceae</taxon>
        <taxon>Polarella</taxon>
    </lineage>
</organism>
<feature type="signal peptide" evidence="1">
    <location>
        <begin position="1"/>
        <end position="15"/>
    </location>
</feature>